<keyword evidence="3" id="KW-0808">Transferase</keyword>
<dbReference type="EC" id="2.7.13.3" evidence="2"/>
<feature type="coiled-coil region" evidence="6">
    <location>
        <begin position="299"/>
        <end position="365"/>
    </location>
</feature>
<evidence type="ECO:0000256" key="3">
    <source>
        <dbReference type="ARBA" id="ARBA00022679"/>
    </source>
</evidence>
<feature type="domain" description="Histidine kinase" evidence="7">
    <location>
        <begin position="322"/>
        <end position="521"/>
    </location>
</feature>
<dbReference type="InterPro" id="IPR036097">
    <property type="entry name" value="HisK_dim/P_sf"/>
</dbReference>
<dbReference type="SMART" id="SM00387">
    <property type="entry name" value="HATPase_c"/>
    <property type="match status" value="1"/>
</dbReference>
<dbReference type="EMBL" id="RBZW01000021">
    <property type="protein sequence ID" value="THE65118.1"/>
    <property type="molecule type" value="Genomic_DNA"/>
</dbReference>
<dbReference type="OrthoDB" id="8127at2157"/>
<dbReference type="InterPro" id="IPR050736">
    <property type="entry name" value="Sensor_HK_Regulatory"/>
</dbReference>
<dbReference type="CDD" id="cd00082">
    <property type="entry name" value="HisKA"/>
    <property type="match status" value="1"/>
</dbReference>
<dbReference type="Gene3D" id="1.10.287.130">
    <property type="match status" value="1"/>
</dbReference>
<dbReference type="Gene3D" id="3.40.50.2300">
    <property type="match status" value="1"/>
</dbReference>
<organism evidence="8 9">
    <name type="scientific">Salinadaptatus halalkaliphilus</name>
    <dbReference type="NCBI Taxonomy" id="2419781"/>
    <lineage>
        <taxon>Archaea</taxon>
        <taxon>Methanobacteriati</taxon>
        <taxon>Methanobacteriota</taxon>
        <taxon>Stenosarchaea group</taxon>
        <taxon>Halobacteria</taxon>
        <taxon>Halobacteriales</taxon>
        <taxon>Natrialbaceae</taxon>
        <taxon>Salinadaptatus</taxon>
    </lineage>
</organism>
<keyword evidence="5" id="KW-0902">Two-component regulatory system</keyword>
<proteinExistence type="predicted"/>
<dbReference type="Pfam" id="PF02518">
    <property type="entry name" value="HATPase_c"/>
    <property type="match status" value="1"/>
</dbReference>
<protein>
    <recommendedName>
        <fullName evidence="2">histidine kinase</fullName>
        <ecNumber evidence="2">2.7.13.3</ecNumber>
    </recommendedName>
</protein>
<dbReference type="Proteomes" id="UP000318864">
    <property type="component" value="Unassembled WGS sequence"/>
</dbReference>
<dbReference type="RefSeq" id="WP_141464144.1">
    <property type="nucleotide sequence ID" value="NZ_RBZW01000021.1"/>
</dbReference>
<gene>
    <name evidence="8" type="ORF">D8Y22_07800</name>
</gene>
<evidence type="ECO:0000259" key="7">
    <source>
        <dbReference type="PROSITE" id="PS50109"/>
    </source>
</evidence>
<dbReference type="InterPro" id="IPR003661">
    <property type="entry name" value="HisK_dim/P_dom"/>
</dbReference>
<evidence type="ECO:0000256" key="4">
    <source>
        <dbReference type="ARBA" id="ARBA00022777"/>
    </source>
</evidence>
<dbReference type="GO" id="GO:0000155">
    <property type="term" value="F:phosphorelay sensor kinase activity"/>
    <property type="evidence" value="ECO:0007669"/>
    <property type="project" value="InterPro"/>
</dbReference>
<dbReference type="Gene3D" id="3.30.565.10">
    <property type="entry name" value="Histidine kinase-like ATPase, C-terminal domain"/>
    <property type="match status" value="1"/>
</dbReference>
<evidence type="ECO:0000313" key="8">
    <source>
        <dbReference type="EMBL" id="THE65118.1"/>
    </source>
</evidence>
<evidence type="ECO:0000313" key="9">
    <source>
        <dbReference type="Proteomes" id="UP000318864"/>
    </source>
</evidence>
<sequence>MTTASDGIDVLYVGADDANPPLESFLERDGDQFTLHRATTIPAGNRRLETDAVECVVCEDDLPGATGLEFLERSRDAIGERPFVLIGRQTPPSEAFAAGVTEYVRWDSPDDAAVVGNRVQNAVERTRAKRQQEALQSVSKRNDHEQRLETLHETVRRLMTSDIEREVATVTTDAAREIIDLEVNTVYFYDETADRLVSATETPEGRDLFDEFPTFDRGEGLVWQVFESDEPMIFDDVSEHPDSYNPETPIRSEMILPLGDHGIFIAGTTEDSAFDAKTISLAKILARSVETALDSTARRHELHAQKERLREQNDRLEEFSSIVAHDVRNPISVATGYVELAADETDDVESELAAARRALERSERITDDLLWLARSGQAIGARVETNLADVAETAWRHVQTDGASLEMNGDRLVLADRDRLSQLFENLFRNAVEHGSTDDDGPQGKHDPLVRVGTLEDGFVVEDTGPGLSVANPDTVFELGYTSDDDGTGYGLSIVETIVEAHGWSIAVTESDEGGARFEITGLDSQTKG</sequence>
<dbReference type="InterPro" id="IPR003594">
    <property type="entry name" value="HATPase_dom"/>
</dbReference>
<dbReference type="PANTHER" id="PTHR43711">
    <property type="entry name" value="TWO-COMPONENT HISTIDINE KINASE"/>
    <property type="match status" value="1"/>
</dbReference>
<dbReference type="InterPro" id="IPR003018">
    <property type="entry name" value="GAF"/>
</dbReference>
<dbReference type="InterPro" id="IPR011006">
    <property type="entry name" value="CheY-like_superfamily"/>
</dbReference>
<dbReference type="Gene3D" id="3.30.450.40">
    <property type="match status" value="1"/>
</dbReference>
<dbReference type="SUPFAM" id="SSF55874">
    <property type="entry name" value="ATPase domain of HSP90 chaperone/DNA topoisomerase II/histidine kinase"/>
    <property type="match status" value="1"/>
</dbReference>
<dbReference type="Pfam" id="PF13185">
    <property type="entry name" value="GAF_2"/>
    <property type="match status" value="1"/>
</dbReference>
<keyword evidence="4 8" id="KW-0418">Kinase</keyword>
<evidence type="ECO:0000256" key="1">
    <source>
        <dbReference type="ARBA" id="ARBA00000085"/>
    </source>
</evidence>
<dbReference type="SMART" id="SM00388">
    <property type="entry name" value="HisKA"/>
    <property type="match status" value="1"/>
</dbReference>
<keyword evidence="9" id="KW-1185">Reference proteome</keyword>
<dbReference type="AlphaFoldDB" id="A0A4S3TRB1"/>
<comment type="catalytic activity">
    <reaction evidence="1">
        <text>ATP + protein L-histidine = ADP + protein N-phospho-L-histidine.</text>
        <dbReference type="EC" id="2.7.13.3"/>
    </reaction>
</comment>
<dbReference type="SMART" id="SM00065">
    <property type="entry name" value="GAF"/>
    <property type="match status" value="1"/>
</dbReference>
<evidence type="ECO:0000256" key="5">
    <source>
        <dbReference type="ARBA" id="ARBA00023012"/>
    </source>
</evidence>
<name>A0A4S3TRB1_9EURY</name>
<dbReference type="PANTHER" id="PTHR43711:SF1">
    <property type="entry name" value="HISTIDINE KINASE 1"/>
    <property type="match status" value="1"/>
</dbReference>
<keyword evidence="6" id="KW-0175">Coiled coil</keyword>
<accession>A0A4S3TRB1</accession>
<dbReference type="PROSITE" id="PS50109">
    <property type="entry name" value="HIS_KIN"/>
    <property type="match status" value="1"/>
</dbReference>
<evidence type="ECO:0000256" key="2">
    <source>
        <dbReference type="ARBA" id="ARBA00012438"/>
    </source>
</evidence>
<evidence type="ECO:0000256" key="6">
    <source>
        <dbReference type="SAM" id="Coils"/>
    </source>
</evidence>
<dbReference type="InterPro" id="IPR036890">
    <property type="entry name" value="HATPase_C_sf"/>
</dbReference>
<dbReference type="InterPro" id="IPR005467">
    <property type="entry name" value="His_kinase_dom"/>
</dbReference>
<comment type="caution">
    <text evidence="8">The sequence shown here is derived from an EMBL/GenBank/DDBJ whole genome shotgun (WGS) entry which is preliminary data.</text>
</comment>
<dbReference type="SUPFAM" id="SSF47384">
    <property type="entry name" value="Homodimeric domain of signal transducing histidine kinase"/>
    <property type="match status" value="1"/>
</dbReference>
<dbReference type="SUPFAM" id="SSF52172">
    <property type="entry name" value="CheY-like"/>
    <property type="match status" value="1"/>
</dbReference>
<dbReference type="SUPFAM" id="SSF55781">
    <property type="entry name" value="GAF domain-like"/>
    <property type="match status" value="1"/>
</dbReference>
<dbReference type="Pfam" id="PF00512">
    <property type="entry name" value="HisKA"/>
    <property type="match status" value="1"/>
</dbReference>
<reference evidence="8 9" key="1">
    <citation type="submission" date="2018-10" db="EMBL/GenBank/DDBJ databases">
        <title>Natronolimnobius sp. XQ-INN 246 isolated from Inner Mongolia Autonomous Region of China.</title>
        <authorList>
            <person name="Xue Q."/>
        </authorList>
    </citation>
    <scope>NUCLEOTIDE SEQUENCE [LARGE SCALE GENOMIC DNA]</scope>
    <source>
        <strain evidence="8 9">XQ-INN 246</strain>
    </source>
</reference>
<dbReference type="InterPro" id="IPR029016">
    <property type="entry name" value="GAF-like_dom_sf"/>
</dbReference>